<gene>
    <name evidence="2" type="ORF">CBB_371</name>
</gene>
<feature type="domain" description="Ig-like" evidence="1">
    <location>
        <begin position="46"/>
        <end position="88"/>
    </location>
</feature>
<organism evidence="2 3">
    <name type="scientific">Pectobacterium phage vB_PcaM_CBB</name>
    <dbReference type="NCBI Taxonomy" id="2772511"/>
    <lineage>
        <taxon>Viruses</taxon>
        <taxon>Duplodnaviria</taxon>
        <taxon>Heunggongvirae</taxon>
        <taxon>Uroviricota</taxon>
        <taxon>Caudoviricetes</taxon>
        <taxon>Mimasvirus</taxon>
        <taxon>Mimasvirus CBB</taxon>
    </lineage>
</organism>
<keyword evidence="3" id="KW-1185">Reference proteome</keyword>
<protein>
    <recommendedName>
        <fullName evidence="1">Ig-like domain-containing protein</fullName>
    </recommendedName>
</protein>
<dbReference type="Proteomes" id="UP000223891">
    <property type="component" value="Segment"/>
</dbReference>
<sequence length="119" mass="13968">MENIFEGLEYVKKYVLFEDTKSVYWYDIITNTSNNVVVISNKNFDPYVTLIADGYTLKYDGTELKLTCLIAGKSFDDICDPNITEEWFFQLSTIKDFGALEYIEIEFVKEVYKRCFNTN</sequence>
<evidence type="ECO:0000313" key="3">
    <source>
        <dbReference type="Proteomes" id="UP000223891"/>
    </source>
</evidence>
<proteinExistence type="predicted"/>
<accession>A0A1L2CV98</accession>
<dbReference type="InterPro" id="IPR007110">
    <property type="entry name" value="Ig-like_dom"/>
</dbReference>
<name>A0A1L2CV98_9CAUD</name>
<evidence type="ECO:0000259" key="1">
    <source>
        <dbReference type="PROSITE" id="PS50835"/>
    </source>
</evidence>
<reference evidence="3" key="1">
    <citation type="submission" date="2016-01" db="EMBL/GenBank/DDBJ databases">
        <title>Isolation and Characterization of Enterobacteria phage CBB.</title>
        <authorList>
            <person name="Buttimer C.T.H."/>
            <person name="Hendrix H."/>
            <person name="Alexandre H."/>
            <person name="O'Mahony J."/>
            <person name="Lavigne R."/>
            <person name="Coffey A."/>
        </authorList>
    </citation>
    <scope>NUCLEOTIDE SEQUENCE [LARGE SCALE GENOMIC DNA]</scope>
</reference>
<evidence type="ECO:0000313" key="2">
    <source>
        <dbReference type="EMBL" id="AMM43934.1"/>
    </source>
</evidence>
<dbReference type="EMBL" id="KU574722">
    <property type="protein sequence ID" value="AMM43934.1"/>
    <property type="molecule type" value="Genomic_DNA"/>
</dbReference>
<dbReference type="PROSITE" id="PS50835">
    <property type="entry name" value="IG_LIKE"/>
    <property type="match status" value="1"/>
</dbReference>